<reference evidence="2 3" key="1">
    <citation type="journal article" date="2023" name="Environ Microbiome">
        <title>A coral-associated actinobacterium mitigates coral bleaching under heat stress.</title>
        <authorList>
            <person name="Li J."/>
            <person name="Zou Y."/>
            <person name="Li Q."/>
            <person name="Zhang J."/>
            <person name="Bourne D.G."/>
            <person name="Lyu Y."/>
            <person name="Liu C."/>
            <person name="Zhang S."/>
        </authorList>
    </citation>
    <scope>NUCLEOTIDE SEQUENCE [LARGE SCALE GENOMIC DNA]</scope>
    <source>
        <strain evidence="2 3">SCSIO 13291</strain>
    </source>
</reference>
<evidence type="ECO:0000313" key="2">
    <source>
        <dbReference type="EMBL" id="WZW99067.1"/>
    </source>
</evidence>
<keyword evidence="1" id="KW-1133">Transmembrane helix</keyword>
<keyword evidence="1" id="KW-0812">Transmembrane</keyword>
<keyword evidence="3" id="KW-1185">Reference proteome</keyword>
<keyword evidence="1" id="KW-0472">Membrane</keyword>
<dbReference type="Proteomes" id="UP001434337">
    <property type="component" value="Chromosome"/>
</dbReference>
<feature type="transmembrane region" description="Helical" evidence="1">
    <location>
        <begin position="48"/>
        <end position="68"/>
    </location>
</feature>
<dbReference type="EMBL" id="CP115965">
    <property type="protein sequence ID" value="WZW99067.1"/>
    <property type="molecule type" value="Genomic_DNA"/>
</dbReference>
<evidence type="ECO:0000313" key="3">
    <source>
        <dbReference type="Proteomes" id="UP001434337"/>
    </source>
</evidence>
<sequence length="77" mass="7665">MNTTAATTSTTLPRQQGNLRLAGLGFGLGIAVLVVLFVVGAVQGSAQLMVIASSTASALGAGWAAAVASQHRGRDAR</sequence>
<accession>A0ABZ3C8G0</accession>
<organism evidence="2 3">
    <name type="scientific">Propioniciclava soli</name>
    <dbReference type="NCBI Taxonomy" id="2775081"/>
    <lineage>
        <taxon>Bacteria</taxon>
        <taxon>Bacillati</taxon>
        <taxon>Actinomycetota</taxon>
        <taxon>Actinomycetes</taxon>
        <taxon>Propionibacteriales</taxon>
        <taxon>Propionibacteriaceae</taxon>
        <taxon>Propioniciclava</taxon>
    </lineage>
</organism>
<evidence type="ECO:0000256" key="1">
    <source>
        <dbReference type="SAM" id="Phobius"/>
    </source>
</evidence>
<gene>
    <name evidence="2" type="ORF">PCC79_02320</name>
</gene>
<protein>
    <submittedName>
        <fullName evidence="2">Uncharacterized protein</fullName>
    </submittedName>
</protein>
<proteinExistence type="predicted"/>
<feature type="transmembrane region" description="Helical" evidence="1">
    <location>
        <begin position="21"/>
        <end position="42"/>
    </location>
</feature>
<dbReference type="RefSeq" id="WP_232549141.1">
    <property type="nucleotide sequence ID" value="NZ_CP115965.1"/>
</dbReference>
<name>A0ABZ3C8G0_9ACTN</name>